<dbReference type="InterPro" id="IPR026992">
    <property type="entry name" value="DIOX_N"/>
</dbReference>
<accession>A0ABR2A5H0</accession>
<reference evidence="5 6" key="1">
    <citation type="journal article" date="2024" name="G3 (Bethesda)">
        <title>Genome assembly of Hibiscus sabdariffa L. provides insights into metabolisms of medicinal natural products.</title>
        <authorList>
            <person name="Kim T."/>
        </authorList>
    </citation>
    <scope>NUCLEOTIDE SEQUENCE [LARGE SCALE GENOMIC DNA]</scope>
    <source>
        <strain evidence="5">TK-2024</strain>
        <tissue evidence="5">Old leaves</tissue>
    </source>
</reference>
<feature type="domain" description="Fe2OG dioxygenase" evidence="4">
    <location>
        <begin position="176"/>
        <end position="275"/>
    </location>
</feature>
<keyword evidence="1 3" id="KW-0479">Metal-binding</keyword>
<protein>
    <recommendedName>
        <fullName evidence="4">Fe2OG dioxygenase domain-containing protein</fullName>
    </recommendedName>
</protein>
<comment type="caution">
    <text evidence="5">The sequence shown here is derived from an EMBL/GenBank/DDBJ whole genome shotgun (WGS) entry which is preliminary data.</text>
</comment>
<dbReference type="Gene3D" id="2.60.120.330">
    <property type="entry name" value="B-lactam Antibiotic, Isopenicillin N Synthase, Chain"/>
    <property type="match status" value="1"/>
</dbReference>
<keyword evidence="6" id="KW-1185">Reference proteome</keyword>
<comment type="similarity">
    <text evidence="3">Belongs to the iron/ascorbate-dependent oxidoreductase family.</text>
</comment>
<dbReference type="PANTHER" id="PTHR47990">
    <property type="entry name" value="2-OXOGLUTARATE (2OG) AND FE(II)-DEPENDENT OXYGENASE SUPERFAMILY PROTEIN-RELATED"/>
    <property type="match status" value="1"/>
</dbReference>
<evidence type="ECO:0000313" key="6">
    <source>
        <dbReference type="Proteomes" id="UP001396334"/>
    </source>
</evidence>
<dbReference type="Pfam" id="PF14226">
    <property type="entry name" value="DIOX_N"/>
    <property type="match status" value="1"/>
</dbReference>
<evidence type="ECO:0000259" key="4">
    <source>
        <dbReference type="PROSITE" id="PS51471"/>
    </source>
</evidence>
<sequence length="413" mass="47034">MDPDPPLHETYKALFANTKISSTDDDDRRLVTVEERELPLIDLSRLSLNEAEQKQCKEEIARAGHEWGFFQVINHGISMELLEKLREEQVRVFKQPFRNKFLNFSDGSYRWGTPTATSLRQLSWSEAFHIPMTDISSSSMEPFATKVASLAQKLAEILADKLGHNSTFFQQSCLPSSCYLRLNRYPPCLIPSDIYGLMPHTDSDFLTILNQDQVGGLQLVKDGKWIAVKPNPEALIINIGDFFQAWSNGFYNSVEHCVVTHPTKERFSAAYFLCPSYETVIESCSQPSVYSKFSFREYKQKVQEDVQRYGYKNTHQKVCFQTSSRPKLKASCTETCGTEQEWLLWNEGGNFPIDELLRWVHIALLCVQDDPALRPAVSSAILLLRTNSAARFLHMIYLQPSGLPSSFSGNTCI</sequence>
<evidence type="ECO:0000313" key="5">
    <source>
        <dbReference type="EMBL" id="KAK8488243.1"/>
    </source>
</evidence>
<proteinExistence type="inferred from homology"/>
<keyword evidence="3" id="KW-0560">Oxidoreductase</keyword>
<gene>
    <name evidence="5" type="ORF">V6N11_047181</name>
</gene>
<dbReference type="InterPro" id="IPR050231">
    <property type="entry name" value="Iron_ascorbate_oxido_reductase"/>
</dbReference>
<dbReference type="SUPFAM" id="SSF51197">
    <property type="entry name" value="Clavaminate synthase-like"/>
    <property type="match status" value="1"/>
</dbReference>
<evidence type="ECO:0000256" key="1">
    <source>
        <dbReference type="ARBA" id="ARBA00022723"/>
    </source>
</evidence>
<dbReference type="Proteomes" id="UP001396334">
    <property type="component" value="Unassembled WGS sequence"/>
</dbReference>
<dbReference type="Pfam" id="PF03171">
    <property type="entry name" value="2OG-FeII_Oxy"/>
    <property type="match status" value="1"/>
</dbReference>
<dbReference type="InterPro" id="IPR044861">
    <property type="entry name" value="IPNS-like_FE2OG_OXY"/>
</dbReference>
<dbReference type="InterPro" id="IPR005123">
    <property type="entry name" value="Oxoglu/Fe-dep_dioxygenase_dom"/>
</dbReference>
<evidence type="ECO:0000256" key="2">
    <source>
        <dbReference type="ARBA" id="ARBA00023004"/>
    </source>
</evidence>
<name>A0ABR2A5H0_9ROSI</name>
<organism evidence="5 6">
    <name type="scientific">Hibiscus sabdariffa</name>
    <name type="common">roselle</name>
    <dbReference type="NCBI Taxonomy" id="183260"/>
    <lineage>
        <taxon>Eukaryota</taxon>
        <taxon>Viridiplantae</taxon>
        <taxon>Streptophyta</taxon>
        <taxon>Embryophyta</taxon>
        <taxon>Tracheophyta</taxon>
        <taxon>Spermatophyta</taxon>
        <taxon>Magnoliopsida</taxon>
        <taxon>eudicotyledons</taxon>
        <taxon>Gunneridae</taxon>
        <taxon>Pentapetalae</taxon>
        <taxon>rosids</taxon>
        <taxon>malvids</taxon>
        <taxon>Malvales</taxon>
        <taxon>Malvaceae</taxon>
        <taxon>Malvoideae</taxon>
        <taxon>Hibiscus</taxon>
    </lineage>
</organism>
<dbReference type="PROSITE" id="PS51471">
    <property type="entry name" value="FE2OG_OXY"/>
    <property type="match status" value="1"/>
</dbReference>
<evidence type="ECO:0000256" key="3">
    <source>
        <dbReference type="RuleBase" id="RU003682"/>
    </source>
</evidence>
<keyword evidence="2 3" id="KW-0408">Iron</keyword>
<dbReference type="EMBL" id="JBBPBN010000358">
    <property type="protein sequence ID" value="KAK8488243.1"/>
    <property type="molecule type" value="Genomic_DNA"/>
</dbReference>
<dbReference type="InterPro" id="IPR027443">
    <property type="entry name" value="IPNS-like_sf"/>
</dbReference>